<evidence type="ECO:0000313" key="2">
    <source>
        <dbReference type="Proteomes" id="UP000663860"/>
    </source>
</evidence>
<gene>
    <name evidence="1" type="ORF">IZO911_LOCUS5458</name>
</gene>
<reference evidence="1" key="1">
    <citation type="submission" date="2021-02" db="EMBL/GenBank/DDBJ databases">
        <authorList>
            <person name="Nowell W R."/>
        </authorList>
    </citation>
    <scope>NUCLEOTIDE SEQUENCE</scope>
</reference>
<organism evidence="1 2">
    <name type="scientific">Adineta steineri</name>
    <dbReference type="NCBI Taxonomy" id="433720"/>
    <lineage>
        <taxon>Eukaryota</taxon>
        <taxon>Metazoa</taxon>
        <taxon>Spiralia</taxon>
        <taxon>Gnathifera</taxon>
        <taxon>Rotifera</taxon>
        <taxon>Eurotatoria</taxon>
        <taxon>Bdelloidea</taxon>
        <taxon>Adinetida</taxon>
        <taxon>Adinetidae</taxon>
        <taxon>Adineta</taxon>
    </lineage>
</organism>
<name>A0A813QWP5_9BILA</name>
<sequence length="140" mass="15479">MYDRAPRSLNNIVGCTPDHIGPGSYLHRPKKISAEGYAPFLSLSNRSEVFSNNEIPGPGYYDLPSPKIKMYDRAPRSLNNIVGCTPDHIGPGSYLHRPKKISAEGYAPFLSLSNRSEVFSNNEIPGPGYYDLPSPKIKVK</sequence>
<dbReference type="InterPro" id="IPR010736">
    <property type="entry name" value="SHIPPO-rpt"/>
</dbReference>
<comment type="caution">
    <text evidence="1">The sequence shown here is derived from an EMBL/GenBank/DDBJ whole genome shotgun (WGS) entry which is preliminary data.</text>
</comment>
<dbReference type="EMBL" id="CAJNOE010000032">
    <property type="protein sequence ID" value="CAF0774166.1"/>
    <property type="molecule type" value="Genomic_DNA"/>
</dbReference>
<dbReference type="Proteomes" id="UP000663860">
    <property type="component" value="Unassembled WGS sequence"/>
</dbReference>
<protein>
    <submittedName>
        <fullName evidence="1">Uncharacterized protein</fullName>
    </submittedName>
</protein>
<dbReference type="AlphaFoldDB" id="A0A813QWP5"/>
<evidence type="ECO:0000313" key="1">
    <source>
        <dbReference type="EMBL" id="CAF0774166.1"/>
    </source>
</evidence>
<dbReference type="Pfam" id="PF07004">
    <property type="entry name" value="SHIPPO-rpt"/>
    <property type="match status" value="2"/>
</dbReference>
<proteinExistence type="predicted"/>
<accession>A0A813QWP5</accession>